<comment type="caution">
    <text evidence="2">The sequence shown here is derived from an EMBL/GenBank/DDBJ whole genome shotgun (WGS) entry which is preliminary data.</text>
</comment>
<evidence type="ECO:0000313" key="3">
    <source>
        <dbReference type="Proteomes" id="UP000286045"/>
    </source>
</evidence>
<reference evidence="2 3" key="1">
    <citation type="submission" date="2018-12" db="EMBL/GenBank/DDBJ databases">
        <title>Draft genome sequence of Xylaria grammica IHI A82.</title>
        <authorList>
            <person name="Buettner E."/>
            <person name="Kellner H."/>
        </authorList>
    </citation>
    <scope>NUCLEOTIDE SEQUENCE [LARGE SCALE GENOMIC DNA]</scope>
    <source>
        <strain evidence="2 3">IHI A82</strain>
    </source>
</reference>
<proteinExistence type="predicted"/>
<protein>
    <submittedName>
        <fullName evidence="2">Uncharacterized protein</fullName>
    </submittedName>
</protein>
<keyword evidence="3" id="KW-1185">Reference proteome</keyword>
<evidence type="ECO:0000313" key="2">
    <source>
        <dbReference type="EMBL" id="RWA11575.1"/>
    </source>
</evidence>
<feature type="region of interest" description="Disordered" evidence="1">
    <location>
        <begin position="1"/>
        <end position="25"/>
    </location>
</feature>
<dbReference type="AlphaFoldDB" id="A0A439DAY0"/>
<accession>A0A439DAY0</accession>
<sequence length="67" mass="7115">MWIEKMAKGQGGGGTPAAHRQRTGSTSPKLAVFWAVCDLVAAVTRVQPAIVSYRMSGLLRDLKGSLS</sequence>
<evidence type="ECO:0000256" key="1">
    <source>
        <dbReference type="SAM" id="MobiDB-lite"/>
    </source>
</evidence>
<name>A0A439DAY0_9PEZI</name>
<dbReference type="EMBL" id="RYZI01000076">
    <property type="protein sequence ID" value="RWA11575.1"/>
    <property type="molecule type" value="Genomic_DNA"/>
</dbReference>
<gene>
    <name evidence="2" type="ORF">EKO27_g3549</name>
</gene>
<organism evidence="2 3">
    <name type="scientific">Xylaria grammica</name>
    <dbReference type="NCBI Taxonomy" id="363999"/>
    <lineage>
        <taxon>Eukaryota</taxon>
        <taxon>Fungi</taxon>
        <taxon>Dikarya</taxon>
        <taxon>Ascomycota</taxon>
        <taxon>Pezizomycotina</taxon>
        <taxon>Sordariomycetes</taxon>
        <taxon>Xylariomycetidae</taxon>
        <taxon>Xylariales</taxon>
        <taxon>Xylariaceae</taxon>
        <taxon>Xylaria</taxon>
    </lineage>
</organism>
<dbReference type="Proteomes" id="UP000286045">
    <property type="component" value="Unassembled WGS sequence"/>
</dbReference>